<gene>
    <name evidence="15" type="ORF">A2592_03670</name>
</gene>
<evidence type="ECO:0000256" key="11">
    <source>
        <dbReference type="ARBA" id="ARBA00023049"/>
    </source>
</evidence>
<evidence type="ECO:0000256" key="4">
    <source>
        <dbReference type="ARBA" id="ARBA00022475"/>
    </source>
</evidence>
<feature type="transmembrane region" description="Helical" evidence="13">
    <location>
        <begin position="123"/>
        <end position="144"/>
    </location>
</feature>
<accession>A0A1F6FRL8</accession>
<feature type="domain" description="Peptidase M50" evidence="14">
    <location>
        <begin position="7"/>
        <end position="113"/>
    </location>
</feature>
<feature type="transmembrane region" description="Helical" evidence="13">
    <location>
        <begin position="90"/>
        <end position="111"/>
    </location>
</feature>
<dbReference type="GO" id="GO:0008237">
    <property type="term" value="F:metallopeptidase activity"/>
    <property type="evidence" value="ECO:0007669"/>
    <property type="project" value="UniProtKB-KW"/>
</dbReference>
<evidence type="ECO:0000256" key="12">
    <source>
        <dbReference type="ARBA" id="ARBA00023136"/>
    </source>
</evidence>
<dbReference type="CDD" id="cd06158">
    <property type="entry name" value="S2P-M50_like_1"/>
    <property type="match status" value="1"/>
</dbReference>
<dbReference type="InterPro" id="IPR008915">
    <property type="entry name" value="Peptidase_M50"/>
</dbReference>
<dbReference type="GO" id="GO:0046872">
    <property type="term" value="F:metal ion binding"/>
    <property type="evidence" value="ECO:0007669"/>
    <property type="project" value="UniProtKB-KW"/>
</dbReference>
<evidence type="ECO:0000256" key="7">
    <source>
        <dbReference type="ARBA" id="ARBA00022723"/>
    </source>
</evidence>
<evidence type="ECO:0000256" key="6">
    <source>
        <dbReference type="ARBA" id="ARBA00022692"/>
    </source>
</evidence>
<evidence type="ECO:0000256" key="5">
    <source>
        <dbReference type="ARBA" id="ARBA00022670"/>
    </source>
</evidence>
<dbReference type="PANTHER" id="PTHR35864">
    <property type="entry name" value="ZINC METALLOPROTEASE MJ0611-RELATED"/>
    <property type="match status" value="1"/>
</dbReference>
<comment type="subcellular location">
    <subcellularLocation>
        <location evidence="2">Cell membrane</location>
        <topology evidence="2">Multi-pass membrane protein</topology>
    </subcellularLocation>
</comment>
<sequence length="211" mass="22940">METQIALILILIISVILHEMAHGYAANWLGDPTARLQGRLSPNPLVHIDPFMSVILPAILLLSGSPFLFGAAKPVPYNPYNLTNQKWGEAIVAVAGPAANIALAIIFALIIRFADMLPMVSTAFLTLSLQVVILNLFLAFFNLVPIPPLDGSKILPNFLPFSLRLKYERFRQILEQNIALAFGVIIISFMLVLGAPLALLTKTVAVFLVGG</sequence>
<organism evidence="15 16">
    <name type="scientific">Candidatus Kaiserbacteria bacterium RIFOXYD1_FULL_42_15</name>
    <dbReference type="NCBI Taxonomy" id="1798532"/>
    <lineage>
        <taxon>Bacteria</taxon>
        <taxon>Candidatus Kaiseribacteriota</taxon>
    </lineage>
</organism>
<evidence type="ECO:0000256" key="9">
    <source>
        <dbReference type="ARBA" id="ARBA00022833"/>
    </source>
</evidence>
<keyword evidence="5" id="KW-0645">Protease</keyword>
<keyword evidence="8" id="KW-0378">Hydrolase</keyword>
<dbReference type="Proteomes" id="UP000179230">
    <property type="component" value="Unassembled WGS sequence"/>
</dbReference>
<keyword evidence="12 13" id="KW-0472">Membrane</keyword>
<dbReference type="PANTHER" id="PTHR35864:SF1">
    <property type="entry name" value="ZINC METALLOPROTEASE YWHC-RELATED"/>
    <property type="match status" value="1"/>
</dbReference>
<evidence type="ECO:0000313" key="16">
    <source>
        <dbReference type="Proteomes" id="UP000179230"/>
    </source>
</evidence>
<keyword evidence="10 13" id="KW-1133">Transmembrane helix</keyword>
<dbReference type="EMBL" id="MFMT01000019">
    <property type="protein sequence ID" value="OGG88485.1"/>
    <property type="molecule type" value="Genomic_DNA"/>
</dbReference>
<feature type="transmembrane region" description="Helical" evidence="13">
    <location>
        <begin position="49"/>
        <end position="69"/>
    </location>
</feature>
<comment type="cofactor">
    <cofactor evidence="1">
        <name>Zn(2+)</name>
        <dbReference type="ChEBI" id="CHEBI:29105"/>
    </cofactor>
</comment>
<proteinExistence type="inferred from homology"/>
<keyword evidence="6 13" id="KW-0812">Transmembrane</keyword>
<evidence type="ECO:0000256" key="8">
    <source>
        <dbReference type="ARBA" id="ARBA00022801"/>
    </source>
</evidence>
<dbReference type="InterPro" id="IPR044537">
    <property type="entry name" value="Rip2-like"/>
</dbReference>
<keyword evidence="9" id="KW-0862">Zinc</keyword>
<evidence type="ECO:0000256" key="13">
    <source>
        <dbReference type="SAM" id="Phobius"/>
    </source>
</evidence>
<dbReference type="GO" id="GO:0006508">
    <property type="term" value="P:proteolysis"/>
    <property type="evidence" value="ECO:0007669"/>
    <property type="project" value="UniProtKB-KW"/>
</dbReference>
<feature type="transmembrane region" description="Helical" evidence="13">
    <location>
        <begin position="178"/>
        <end position="199"/>
    </location>
</feature>
<keyword evidence="7" id="KW-0479">Metal-binding</keyword>
<evidence type="ECO:0000256" key="1">
    <source>
        <dbReference type="ARBA" id="ARBA00001947"/>
    </source>
</evidence>
<protein>
    <recommendedName>
        <fullName evidence="14">Peptidase M50 domain-containing protein</fullName>
    </recommendedName>
</protein>
<evidence type="ECO:0000256" key="3">
    <source>
        <dbReference type="ARBA" id="ARBA00007931"/>
    </source>
</evidence>
<dbReference type="InterPro" id="IPR052348">
    <property type="entry name" value="Metallopeptidase_M50B"/>
</dbReference>
<keyword evidence="4" id="KW-1003">Cell membrane</keyword>
<comment type="caution">
    <text evidence="15">The sequence shown here is derived from an EMBL/GenBank/DDBJ whole genome shotgun (WGS) entry which is preliminary data.</text>
</comment>
<evidence type="ECO:0000256" key="2">
    <source>
        <dbReference type="ARBA" id="ARBA00004651"/>
    </source>
</evidence>
<dbReference type="Pfam" id="PF02163">
    <property type="entry name" value="Peptidase_M50"/>
    <property type="match status" value="2"/>
</dbReference>
<reference evidence="15 16" key="1">
    <citation type="journal article" date="2016" name="Nat. Commun.">
        <title>Thousands of microbial genomes shed light on interconnected biogeochemical processes in an aquifer system.</title>
        <authorList>
            <person name="Anantharaman K."/>
            <person name="Brown C.T."/>
            <person name="Hug L.A."/>
            <person name="Sharon I."/>
            <person name="Castelle C.J."/>
            <person name="Probst A.J."/>
            <person name="Thomas B.C."/>
            <person name="Singh A."/>
            <person name="Wilkins M.J."/>
            <person name="Karaoz U."/>
            <person name="Brodie E.L."/>
            <person name="Williams K.H."/>
            <person name="Hubbard S.S."/>
            <person name="Banfield J.F."/>
        </authorList>
    </citation>
    <scope>NUCLEOTIDE SEQUENCE [LARGE SCALE GENOMIC DNA]</scope>
</reference>
<evidence type="ECO:0000256" key="10">
    <source>
        <dbReference type="ARBA" id="ARBA00022989"/>
    </source>
</evidence>
<dbReference type="AlphaFoldDB" id="A0A1F6FRL8"/>
<dbReference type="GO" id="GO:0005886">
    <property type="term" value="C:plasma membrane"/>
    <property type="evidence" value="ECO:0007669"/>
    <property type="project" value="UniProtKB-SubCell"/>
</dbReference>
<feature type="domain" description="Peptidase M50" evidence="14">
    <location>
        <begin position="127"/>
        <end position="175"/>
    </location>
</feature>
<name>A0A1F6FRL8_9BACT</name>
<evidence type="ECO:0000313" key="15">
    <source>
        <dbReference type="EMBL" id="OGG88485.1"/>
    </source>
</evidence>
<comment type="similarity">
    <text evidence="3">Belongs to the peptidase M50B family.</text>
</comment>
<keyword evidence="11" id="KW-0482">Metalloprotease</keyword>
<evidence type="ECO:0000259" key="14">
    <source>
        <dbReference type="Pfam" id="PF02163"/>
    </source>
</evidence>